<evidence type="ECO:0000256" key="1">
    <source>
        <dbReference type="ARBA" id="ARBA00006438"/>
    </source>
</evidence>
<accession>A0AAV1BYI3</accession>
<dbReference type="Pfam" id="PF21674">
    <property type="entry name" value="CCDC22_N"/>
    <property type="match status" value="1"/>
</dbReference>
<feature type="compositionally biased region" description="Basic and acidic residues" evidence="3">
    <location>
        <begin position="162"/>
        <end position="175"/>
    </location>
</feature>
<name>A0AAV1BYI3_OLDCO</name>
<proteinExistence type="inferred from homology"/>
<feature type="region of interest" description="Disordered" evidence="3">
    <location>
        <begin position="147"/>
        <end position="191"/>
    </location>
</feature>
<dbReference type="GO" id="GO:2000060">
    <property type="term" value="P:positive regulation of ubiquitin-dependent protein catabolic process"/>
    <property type="evidence" value="ECO:0007669"/>
    <property type="project" value="TreeGrafter"/>
</dbReference>
<gene>
    <name evidence="6" type="ORF">OLC1_LOCUS808</name>
</gene>
<keyword evidence="2" id="KW-0175">Coiled coil</keyword>
<evidence type="ECO:0000259" key="4">
    <source>
        <dbReference type="Pfam" id="PF05667"/>
    </source>
</evidence>
<keyword evidence="7" id="KW-1185">Reference proteome</keyword>
<feature type="domain" description="CCDC22 N-terminal" evidence="5">
    <location>
        <begin position="1"/>
        <end position="107"/>
    </location>
</feature>
<feature type="compositionally biased region" description="Low complexity" evidence="3">
    <location>
        <begin position="147"/>
        <end position="159"/>
    </location>
</feature>
<dbReference type="GO" id="GO:0097602">
    <property type="term" value="F:cullin family protein binding"/>
    <property type="evidence" value="ECO:0007669"/>
    <property type="project" value="TreeGrafter"/>
</dbReference>
<dbReference type="InterPro" id="IPR048348">
    <property type="entry name" value="CCDC22_CC"/>
</dbReference>
<dbReference type="AlphaFoldDB" id="A0AAV1BYI3"/>
<feature type="domain" description="CCDC22 coiled-coil" evidence="4">
    <location>
        <begin position="279"/>
        <end position="476"/>
    </location>
</feature>
<dbReference type="Proteomes" id="UP001161247">
    <property type="component" value="Chromosome 1"/>
</dbReference>
<reference evidence="6" key="1">
    <citation type="submission" date="2023-03" db="EMBL/GenBank/DDBJ databases">
        <authorList>
            <person name="Julca I."/>
        </authorList>
    </citation>
    <scope>NUCLEOTIDE SEQUENCE</scope>
</reference>
<evidence type="ECO:0000256" key="2">
    <source>
        <dbReference type="SAM" id="Coils"/>
    </source>
</evidence>
<dbReference type="Pfam" id="PF05667">
    <property type="entry name" value="CCDC22_CC"/>
    <property type="match status" value="1"/>
</dbReference>
<dbReference type="InterPro" id="IPR048349">
    <property type="entry name" value="CCDC22_N"/>
</dbReference>
<evidence type="ECO:0000313" key="7">
    <source>
        <dbReference type="Proteomes" id="UP001161247"/>
    </source>
</evidence>
<organism evidence="6 7">
    <name type="scientific">Oldenlandia corymbosa var. corymbosa</name>
    <dbReference type="NCBI Taxonomy" id="529605"/>
    <lineage>
        <taxon>Eukaryota</taxon>
        <taxon>Viridiplantae</taxon>
        <taxon>Streptophyta</taxon>
        <taxon>Embryophyta</taxon>
        <taxon>Tracheophyta</taxon>
        <taxon>Spermatophyta</taxon>
        <taxon>Magnoliopsida</taxon>
        <taxon>eudicotyledons</taxon>
        <taxon>Gunneridae</taxon>
        <taxon>Pentapetalae</taxon>
        <taxon>asterids</taxon>
        <taxon>lamiids</taxon>
        <taxon>Gentianales</taxon>
        <taxon>Rubiaceae</taxon>
        <taxon>Rubioideae</taxon>
        <taxon>Spermacoceae</taxon>
        <taxon>Hedyotis-Oldenlandia complex</taxon>
        <taxon>Oldenlandia</taxon>
    </lineage>
</organism>
<evidence type="ECO:0000259" key="5">
    <source>
        <dbReference type="Pfam" id="PF21674"/>
    </source>
</evidence>
<evidence type="ECO:0000256" key="3">
    <source>
        <dbReference type="SAM" id="MobiDB-lite"/>
    </source>
</evidence>
<dbReference type="PANTHER" id="PTHR15668">
    <property type="entry name" value="JM1 PROTEIN"/>
    <property type="match status" value="1"/>
</dbReference>
<dbReference type="InterPro" id="IPR008530">
    <property type="entry name" value="CCDC22"/>
</dbReference>
<dbReference type="EMBL" id="OX459118">
    <property type="protein sequence ID" value="CAI9088176.1"/>
    <property type="molecule type" value="Genomic_DNA"/>
</dbReference>
<evidence type="ECO:0000313" key="6">
    <source>
        <dbReference type="EMBL" id="CAI9088176.1"/>
    </source>
</evidence>
<dbReference type="PANTHER" id="PTHR15668:SF4">
    <property type="entry name" value="COILED-COIL DOMAIN-CONTAINING PROTEIN 22"/>
    <property type="match status" value="1"/>
</dbReference>
<comment type="similarity">
    <text evidence="1">Belongs to the CCDC22 family.</text>
</comment>
<protein>
    <submittedName>
        <fullName evidence="6">OLC1v1022432C1</fullName>
    </submittedName>
</protein>
<feature type="coiled-coil region" evidence="2">
    <location>
        <begin position="457"/>
        <end position="501"/>
    </location>
</feature>
<sequence>MDDSHEILLNSLRNSGVPVPPSVAAIQDLTPASLFYVCSQSLCIIDSTLSFPASLPEDSVADRFKLCTDLASAFKRLGFVGDISFHKFLYPSEEDLYKFVRFLVGRLAVSGPESSQSSQARTSIDGDQTREVLPEFKFVRQQQTEAAASAKADSTNASSGEFSKDRRDVEDKTKTDTGSLNGEGRKTGRVGPGSLDIVEVVGSMVGGKDETLALVIDLKCPKHVNESNSFQGISHGVNSADMKKLLMNLIAKTSKSSDLLDELKAALEFDDRNSLDFYIQTLEDSMETRRERLEKLDSHECYALRLPLEEKRRNLEEALGAMDPAALEKLQQKKDILKEMESVSAEIRRREGDFLLYSAELENQPKVASRESFVLRIKEITKNSRKQDADVERILRDTRELQLETNLIQERLNRTYAVVDETIFREARKDPVARQAYRLLTEIHECFDKTAEKVLSIDRTRREFADYEAKLATMSSRSLDIDKLQADLDALRKENDILERKLGNDSVAIL</sequence>